<keyword evidence="4" id="KW-0963">Cytoplasm</keyword>
<feature type="region of interest" description="Disordered" evidence="10">
    <location>
        <begin position="112"/>
        <end position="131"/>
    </location>
</feature>
<dbReference type="GO" id="GO:0000176">
    <property type="term" value="C:nuclear exosome (RNase complex)"/>
    <property type="evidence" value="ECO:0007669"/>
    <property type="project" value="UniProtKB-ARBA"/>
</dbReference>
<dbReference type="GO" id="GO:0000177">
    <property type="term" value="C:cytoplasmic exosome (RNase complex)"/>
    <property type="evidence" value="ECO:0007669"/>
    <property type="project" value="TreeGrafter"/>
</dbReference>
<dbReference type="Gene3D" id="3.30.230.70">
    <property type="entry name" value="GHMP Kinase, N-terminal domain"/>
    <property type="match status" value="1"/>
</dbReference>
<keyword evidence="6" id="KW-0271">Exosome</keyword>
<dbReference type="GO" id="GO:0034476">
    <property type="term" value="P:U5 snRNA 3'-end processing"/>
    <property type="evidence" value="ECO:0007669"/>
    <property type="project" value="TreeGrafter"/>
</dbReference>
<evidence type="ECO:0000313" key="12">
    <source>
        <dbReference type="EMBL" id="CAF9912391.1"/>
    </source>
</evidence>
<dbReference type="GO" id="GO:0034475">
    <property type="term" value="P:U4 snRNA 3'-end processing"/>
    <property type="evidence" value="ECO:0007669"/>
    <property type="project" value="TreeGrafter"/>
</dbReference>
<evidence type="ECO:0000256" key="3">
    <source>
        <dbReference type="ARBA" id="ARBA00006678"/>
    </source>
</evidence>
<dbReference type="GO" id="GO:0035925">
    <property type="term" value="F:mRNA 3'-UTR AU-rich region binding"/>
    <property type="evidence" value="ECO:0007669"/>
    <property type="project" value="TreeGrafter"/>
</dbReference>
<dbReference type="InterPro" id="IPR036345">
    <property type="entry name" value="ExoRNase_PH_dom2_sf"/>
</dbReference>
<evidence type="ECO:0000256" key="9">
    <source>
        <dbReference type="ARBA" id="ARBA00030617"/>
    </source>
</evidence>
<dbReference type="GO" id="GO:0071038">
    <property type="term" value="P:TRAMP-dependent tRNA surveillance pathway"/>
    <property type="evidence" value="ECO:0007669"/>
    <property type="project" value="TreeGrafter"/>
</dbReference>
<dbReference type="EMBL" id="CAJPDS010000011">
    <property type="protein sequence ID" value="CAF9912391.1"/>
    <property type="molecule type" value="Genomic_DNA"/>
</dbReference>
<evidence type="ECO:0000256" key="8">
    <source>
        <dbReference type="ARBA" id="ARBA00023242"/>
    </source>
</evidence>
<dbReference type="GO" id="GO:0000467">
    <property type="term" value="P:exonucleolytic trimming to generate mature 3'-end of 5.8S rRNA from tricistronic rRNA transcript (SSU-rRNA, 5.8S rRNA, LSU-rRNA)"/>
    <property type="evidence" value="ECO:0007669"/>
    <property type="project" value="TreeGrafter"/>
</dbReference>
<evidence type="ECO:0000256" key="7">
    <source>
        <dbReference type="ARBA" id="ARBA00022884"/>
    </source>
</evidence>
<keyword evidence="8" id="KW-0539">Nucleus</keyword>
<keyword evidence="7" id="KW-0694">RNA-binding</keyword>
<dbReference type="PANTHER" id="PTHR11097:SF9">
    <property type="entry name" value="EXOSOME COMPLEX COMPONENT RRP43"/>
    <property type="match status" value="1"/>
</dbReference>
<evidence type="ECO:0000256" key="4">
    <source>
        <dbReference type="ARBA" id="ARBA00022490"/>
    </source>
</evidence>
<sequence>MAIKPASGPTPLGASTSATSPSPSTHTLSFPAQTFAKLAPIPFLHAHLTSSTGARRPSGRTPSESRPPNIHTGSLTHTSGSAVVRIGDTAVVCGIRGEILLTKDVADWKHPEISSIPQEENDGTRRKRRKTEADEIARLNLLVPNVELSTGCSPAHLPGSPPSDLAQTLSHRVLTLLHTSQLLEAAELRIWHHPSSSSSSSILKPQITEPLSTSSNPNNPTITTVEGFEGGGTGDTDGALVAKPQIKAYWTLHITLLFLSLDGNPFDAAWCALLAALLDVRLPRAWWDADLENVLCSPLVSESTRFSLNGLPVPLTVGVFSREDEQGIGGETEKKRAKWCLVDMDGFEEGCVRETVCLVVKGEGDSAEIVRIEKGGGGLFGRGEMRELVGAAGRRWREWKALLDGIRGDGSGDTDMG</sequence>
<evidence type="ECO:0000256" key="5">
    <source>
        <dbReference type="ARBA" id="ARBA00022552"/>
    </source>
</evidence>
<dbReference type="SUPFAM" id="SSF55666">
    <property type="entry name" value="Ribonuclease PH domain 2-like"/>
    <property type="match status" value="1"/>
</dbReference>
<accession>A0A8H3ETE4</accession>
<evidence type="ECO:0000313" key="13">
    <source>
        <dbReference type="Proteomes" id="UP000664521"/>
    </source>
</evidence>
<comment type="subcellular location">
    <subcellularLocation>
        <location evidence="1">Cytoplasm</location>
    </subcellularLocation>
    <subcellularLocation>
        <location evidence="2">Nucleus</location>
        <location evidence="2">Nucleolus</location>
    </subcellularLocation>
</comment>
<dbReference type="InterPro" id="IPR050590">
    <property type="entry name" value="Exosome_comp_Rrp42_subfam"/>
</dbReference>
<evidence type="ECO:0000256" key="1">
    <source>
        <dbReference type="ARBA" id="ARBA00004496"/>
    </source>
</evidence>
<protein>
    <recommendedName>
        <fullName evidence="9">Ribosomal RNA-processing protein 43</fullName>
    </recommendedName>
</protein>
<evidence type="ECO:0000256" key="10">
    <source>
        <dbReference type="SAM" id="MobiDB-lite"/>
    </source>
</evidence>
<dbReference type="InterPro" id="IPR020568">
    <property type="entry name" value="Ribosomal_Su5_D2-typ_SF"/>
</dbReference>
<dbReference type="InterPro" id="IPR001247">
    <property type="entry name" value="ExoRNase_PH_dom1"/>
</dbReference>
<dbReference type="InterPro" id="IPR027408">
    <property type="entry name" value="PNPase/RNase_PH_dom_sf"/>
</dbReference>
<comment type="caution">
    <text evidence="12">The sequence shown here is derived from an EMBL/GenBank/DDBJ whole genome shotgun (WGS) entry which is preliminary data.</text>
</comment>
<dbReference type="PANTHER" id="PTHR11097">
    <property type="entry name" value="EXOSOME COMPLEX EXONUCLEASE RIBOSOMAL RNA PROCESSING PROTEIN"/>
    <property type="match status" value="1"/>
</dbReference>
<feature type="region of interest" description="Disordered" evidence="10">
    <location>
        <begin position="1"/>
        <end position="28"/>
    </location>
</feature>
<name>A0A8H3ETE4_9LECA</name>
<evidence type="ECO:0000259" key="11">
    <source>
        <dbReference type="Pfam" id="PF01138"/>
    </source>
</evidence>
<dbReference type="Proteomes" id="UP000664521">
    <property type="component" value="Unassembled WGS sequence"/>
</dbReference>
<proteinExistence type="inferred from homology"/>
<gene>
    <name evidence="12" type="ORF">HETSPECPRED_000927</name>
</gene>
<dbReference type="GO" id="GO:0016075">
    <property type="term" value="P:rRNA catabolic process"/>
    <property type="evidence" value="ECO:0007669"/>
    <property type="project" value="TreeGrafter"/>
</dbReference>
<evidence type="ECO:0000256" key="6">
    <source>
        <dbReference type="ARBA" id="ARBA00022835"/>
    </source>
</evidence>
<dbReference type="SUPFAM" id="SSF54211">
    <property type="entry name" value="Ribosomal protein S5 domain 2-like"/>
    <property type="match status" value="1"/>
</dbReference>
<evidence type="ECO:0000256" key="2">
    <source>
        <dbReference type="ARBA" id="ARBA00004604"/>
    </source>
</evidence>
<dbReference type="AlphaFoldDB" id="A0A8H3ETE4"/>
<dbReference type="GO" id="GO:0005730">
    <property type="term" value="C:nucleolus"/>
    <property type="evidence" value="ECO:0007669"/>
    <property type="project" value="UniProtKB-SubCell"/>
</dbReference>
<keyword evidence="13" id="KW-1185">Reference proteome</keyword>
<dbReference type="GO" id="GO:0071028">
    <property type="term" value="P:nuclear mRNA surveillance"/>
    <property type="evidence" value="ECO:0007669"/>
    <property type="project" value="TreeGrafter"/>
</dbReference>
<dbReference type="GO" id="GO:0071035">
    <property type="term" value="P:nuclear polyadenylation-dependent rRNA catabolic process"/>
    <property type="evidence" value="ECO:0007669"/>
    <property type="project" value="TreeGrafter"/>
</dbReference>
<dbReference type="OrthoDB" id="45882at2759"/>
<feature type="domain" description="Exoribonuclease phosphorolytic" evidence="11">
    <location>
        <begin position="64"/>
        <end position="283"/>
    </location>
</feature>
<feature type="compositionally biased region" description="Low complexity" evidence="10">
    <location>
        <begin position="9"/>
        <end position="28"/>
    </location>
</feature>
<feature type="compositionally biased region" description="Polar residues" evidence="10">
    <location>
        <begin position="60"/>
        <end position="77"/>
    </location>
</feature>
<organism evidence="12 13">
    <name type="scientific">Heterodermia speciosa</name>
    <dbReference type="NCBI Taxonomy" id="116794"/>
    <lineage>
        <taxon>Eukaryota</taxon>
        <taxon>Fungi</taxon>
        <taxon>Dikarya</taxon>
        <taxon>Ascomycota</taxon>
        <taxon>Pezizomycotina</taxon>
        <taxon>Lecanoromycetes</taxon>
        <taxon>OSLEUM clade</taxon>
        <taxon>Lecanoromycetidae</taxon>
        <taxon>Caliciales</taxon>
        <taxon>Physciaceae</taxon>
        <taxon>Heterodermia</taxon>
    </lineage>
</organism>
<feature type="region of interest" description="Disordered" evidence="10">
    <location>
        <begin position="50"/>
        <end position="77"/>
    </location>
</feature>
<dbReference type="Pfam" id="PF01138">
    <property type="entry name" value="RNase_PH"/>
    <property type="match status" value="1"/>
</dbReference>
<dbReference type="GO" id="GO:0034473">
    <property type="term" value="P:U1 snRNA 3'-end processing"/>
    <property type="evidence" value="ECO:0007669"/>
    <property type="project" value="TreeGrafter"/>
</dbReference>
<reference evidence="12" key="1">
    <citation type="submission" date="2021-03" db="EMBL/GenBank/DDBJ databases">
        <authorList>
            <person name="Tagirdzhanova G."/>
        </authorList>
    </citation>
    <scope>NUCLEOTIDE SEQUENCE</scope>
</reference>
<keyword evidence="5" id="KW-0698">rRNA processing</keyword>
<comment type="similarity">
    <text evidence="3">Belongs to the RNase PH family.</text>
</comment>